<feature type="region of interest" description="Disordered" evidence="1">
    <location>
        <begin position="1"/>
        <end position="36"/>
    </location>
</feature>
<dbReference type="EMBL" id="JACMSC010000016">
    <property type="protein sequence ID" value="KAG6483153.1"/>
    <property type="molecule type" value="Genomic_DNA"/>
</dbReference>
<dbReference type="AlphaFoldDB" id="A0A8J5KMZ4"/>
<evidence type="ECO:0000256" key="2">
    <source>
        <dbReference type="SAM" id="Phobius"/>
    </source>
</evidence>
<protein>
    <submittedName>
        <fullName evidence="3">Uncharacterized protein</fullName>
    </submittedName>
</protein>
<keyword evidence="2" id="KW-0472">Membrane</keyword>
<name>A0A8J5KMZ4_ZINOF</name>
<gene>
    <name evidence="3" type="ORF">ZIOFF_059793</name>
</gene>
<sequence>MKPSALQTPRRSPRPAVHGGGRPKETPPQPPKIVSRRLSFPFSTVPEETLEDCGDLLDFSPEASSIVEDPTEISRPFQIESEEEGSHGSSNIIVRTATEQEIRPEEELVDRLRKALRELMESTDANGRSETLLCALLEAIEGERDPRWDSAFCRKVRISIICFLILLAAAINLLVVWAAVIDGGDRWDFSDLPPPT</sequence>
<organism evidence="3 4">
    <name type="scientific">Zingiber officinale</name>
    <name type="common">Ginger</name>
    <name type="synonym">Amomum zingiber</name>
    <dbReference type="NCBI Taxonomy" id="94328"/>
    <lineage>
        <taxon>Eukaryota</taxon>
        <taxon>Viridiplantae</taxon>
        <taxon>Streptophyta</taxon>
        <taxon>Embryophyta</taxon>
        <taxon>Tracheophyta</taxon>
        <taxon>Spermatophyta</taxon>
        <taxon>Magnoliopsida</taxon>
        <taxon>Liliopsida</taxon>
        <taxon>Zingiberales</taxon>
        <taxon>Zingiberaceae</taxon>
        <taxon>Zingiber</taxon>
    </lineage>
</organism>
<keyword evidence="4" id="KW-1185">Reference proteome</keyword>
<evidence type="ECO:0000313" key="4">
    <source>
        <dbReference type="Proteomes" id="UP000734854"/>
    </source>
</evidence>
<evidence type="ECO:0000256" key="1">
    <source>
        <dbReference type="SAM" id="MobiDB-lite"/>
    </source>
</evidence>
<dbReference type="Proteomes" id="UP000734854">
    <property type="component" value="Unassembled WGS sequence"/>
</dbReference>
<evidence type="ECO:0000313" key="3">
    <source>
        <dbReference type="EMBL" id="KAG6483153.1"/>
    </source>
</evidence>
<feature type="transmembrane region" description="Helical" evidence="2">
    <location>
        <begin position="156"/>
        <end position="180"/>
    </location>
</feature>
<proteinExistence type="predicted"/>
<accession>A0A8J5KMZ4</accession>
<keyword evidence="2" id="KW-1133">Transmembrane helix</keyword>
<feature type="compositionally biased region" description="Polar residues" evidence="1">
    <location>
        <begin position="1"/>
        <end position="10"/>
    </location>
</feature>
<keyword evidence="2" id="KW-0812">Transmembrane</keyword>
<reference evidence="3 4" key="1">
    <citation type="submission" date="2020-08" db="EMBL/GenBank/DDBJ databases">
        <title>Plant Genome Project.</title>
        <authorList>
            <person name="Zhang R.-G."/>
        </authorList>
    </citation>
    <scope>NUCLEOTIDE SEQUENCE [LARGE SCALE GENOMIC DNA]</scope>
    <source>
        <tissue evidence="3">Rhizome</tissue>
    </source>
</reference>
<comment type="caution">
    <text evidence="3">The sequence shown here is derived from an EMBL/GenBank/DDBJ whole genome shotgun (WGS) entry which is preliminary data.</text>
</comment>